<dbReference type="Gramene" id="TraesRN3D0100076200.1">
    <property type="protein sequence ID" value="TraesRN3D0100076200.1"/>
    <property type="gene ID" value="TraesRN3D0100076200"/>
</dbReference>
<feature type="region of interest" description="Disordered" evidence="1">
    <location>
        <begin position="1"/>
        <end position="22"/>
    </location>
</feature>
<dbReference type="EnsemblPlants" id="TraesCS3D02G039100.1">
    <property type="protein sequence ID" value="TraesCS3D02G039100.1"/>
    <property type="gene ID" value="TraesCS3D02G039100"/>
</dbReference>
<evidence type="ECO:0000313" key="3">
    <source>
        <dbReference type="Proteomes" id="UP000019116"/>
    </source>
</evidence>
<reference evidence="2" key="1">
    <citation type="submission" date="2018-08" db="EMBL/GenBank/DDBJ databases">
        <authorList>
            <person name="Rossello M."/>
        </authorList>
    </citation>
    <scope>NUCLEOTIDE SEQUENCE [LARGE SCALE GENOMIC DNA]</scope>
    <source>
        <strain evidence="2">cv. Chinese Spring</strain>
    </source>
</reference>
<name>A0A3B6GLK7_WHEAT</name>
<dbReference type="Gramene" id="TraesCLE_scaffold_078243_01G000200.1">
    <property type="protein sequence ID" value="TraesCLE_scaffold_078243_01G000200.1"/>
    <property type="gene ID" value="TraesCLE_scaffold_078243_01G000200"/>
</dbReference>
<proteinExistence type="predicted"/>
<sequence>MWRNPEYFTPNPSLHQQGEQEDLSIDEDLFQPWSPWCIDRGAQARAWRRTTATTAAAARSSATTTRSAKGQEDIYEWWGVFFFFPDGGRRLRPASLSSLKPRPKAARGAKGVGMVSSSDI</sequence>
<reference evidence="2" key="2">
    <citation type="submission" date="2018-10" db="UniProtKB">
        <authorList>
            <consortium name="EnsemblPlants"/>
        </authorList>
    </citation>
    <scope>IDENTIFICATION</scope>
</reference>
<dbReference type="Gramene" id="TraesCS3D02G039100.1">
    <property type="protein sequence ID" value="TraesCS3D02G039100.1"/>
    <property type="gene ID" value="TraesCS3D02G039100"/>
</dbReference>
<accession>A0A3B6GLK7</accession>
<protein>
    <submittedName>
        <fullName evidence="2">Uncharacterized protein</fullName>
    </submittedName>
</protein>
<organism evidence="2">
    <name type="scientific">Triticum aestivum</name>
    <name type="common">Wheat</name>
    <dbReference type="NCBI Taxonomy" id="4565"/>
    <lineage>
        <taxon>Eukaryota</taxon>
        <taxon>Viridiplantae</taxon>
        <taxon>Streptophyta</taxon>
        <taxon>Embryophyta</taxon>
        <taxon>Tracheophyta</taxon>
        <taxon>Spermatophyta</taxon>
        <taxon>Magnoliopsida</taxon>
        <taxon>Liliopsida</taxon>
        <taxon>Poales</taxon>
        <taxon>Poaceae</taxon>
        <taxon>BOP clade</taxon>
        <taxon>Pooideae</taxon>
        <taxon>Triticodae</taxon>
        <taxon>Triticeae</taxon>
        <taxon>Triticinae</taxon>
        <taxon>Triticum</taxon>
    </lineage>
</organism>
<dbReference type="AlphaFoldDB" id="A0A3B6GLK7"/>
<evidence type="ECO:0000256" key="1">
    <source>
        <dbReference type="SAM" id="MobiDB-lite"/>
    </source>
</evidence>
<dbReference type="Gramene" id="TraesROB_scaffold_084147_01G000200.1">
    <property type="protein sequence ID" value="TraesROB_scaffold_084147_01G000200.1"/>
    <property type="gene ID" value="TraesROB_scaffold_084147_01G000200"/>
</dbReference>
<keyword evidence="3" id="KW-1185">Reference proteome</keyword>
<dbReference type="Proteomes" id="UP000019116">
    <property type="component" value="Chromosome 3D"/>
</dbReference>
<dbReference type="Gramene" id="TraesCS3D03G0070200.1">
    <property type="protein sequence ID" value="TraesCS3D03G0070200.1.CDS"/>
    <property type="gene ID" value="TraesCS3D03G0070200"/>
</dbReference>
<feature type="region of interest" description="Disordered" evidence="1">
    <location>
        <begin position="99"/>
        <end position="120"/>
    </location>
</feature>
<dbReference type="Gramene" id="TraesWEE_scaffold_013919_01G000300.1">
    <property type="protein sequence ID" value="TraesWEE_scaffold_013919_01G000300.1"/>
    <property type="gene ID" value="TraesWEE_scaffold_013919_01G000300"/>
</dbReference>
<evidence type="ECO:0000313" key="2">
    <source>
        <dbReference type="EnsemblPlants" id="TraesCS3D02G039100.1"/>
    </source>
</evidence>